<dbReference type="RefSeq" id="WP_090837889.1">
    <property type="nucleotide sequence ID" value="NZ_FORM01000002.1"/>
</dbReference>
<protein>
    <recommendedName>
        <fullName evidence="3">BetR domain-containing protein</fullName>
    </recommendedName>
</protein>
<dbReference type="Proteomes" id="UP000199559">
    <property type="component" value="Unassembled WGS sequence"/>
</dbReference>
<evidence type="ECO:0000313" key="2">
    <source>
        <dbReference type="Proteomes" id="UP000199559"/>
    </source>
</evidence>
<gene>
    <name evidence="1" type="ORF">SAMN05443431_102299</name>
</gene>
<proteinExistence type="predicted"/>
<reference evidence="2" key="1">
    <citation type="submission" date="2016-10" db="EMBL/GenBank/DDBJ databases">
        <authorList>
            <person name="Varghese N."/>
            <person name="Submissions S."/>
        </authorList>
    </citation>
    <scope>NUCLEOTIDE SEQUENCE [LARGE SCALE GENOMIC DNA]</scope>
    <source>
        <strain evidence="2">DSM 28881</strain>
    </source>
</reference>
<accession>A0A1I3L9H4</accession>
<organism evidence="1 2">
    <name type="scientific">Olleya namhaensis</name>
    <dbReference type="NCBI Taxonomy" id="1144750"/>
    <lineage>
        <taxon>Bacteria</taxon>
        <taxon>Pseudomonadati</taxon>
        <taxon>Bacteroidota</taxon>
        <taxon>Flavobacteriia</taxon>
        <taxon>Flavobacteriales</taxon>
        <taxon>Flavobacteriaceae</taxon>
    </lineage>
</organism>
<dbReference type="EMBL" id="FORM01000002">
    <property type="protein sequence ID" value="SFI81404.1"/>
    <property type="molecule type" value="Genomic_DNA"/>
</dbReference>
<keyword evidence="2" id="KW-1185">Reference proteome</keyword>
<dbReference type="AlphaFoldDB" id="A0A1I3L9H4"/>
<dbReference type="STRING" id="1144750.SAMN05443431_102299"/>
<evidence type="ECO:0000313" key="1">
    <source>
        <dbReference type="EMBL" id="SFI81404.1"/>
    </source>
</evidence>
<sequence>MFQTTFLQHLKNELPENTSTIDAVATALDISYDAAHRRVSLKSKLSLDESIALAKYYNLSLDRLFETTSTEFVTIEKTKHIENETELQRYFEASYQSLLPLLKQKNSTLLYSAKDIPLFYNLNGDPLSQFKYYVWLKLLDPKLANKSFDNFAPSPSLIEAGKQLGSLYSNLNTQEVWDITTINSTLKQIHFYFEAGQVKSKTALLLCDLLKQLITSIFTKLISEDHTFSLYYNELHLMNNNVLVSTPNNQMLYVPFTLLSYYKTEDKHTCQEAEHFLKKQLQNSKLLNTAGEKERNHFFNKLFSKIDALKQLIEATQVLDFE</sequence>
<evidence type="ECO:0008006" key="3">
    <source>
        <dbReference type="Google" id="ProtNLM"/>
    </source>
</evidence>
<name>A0A1I3L9H4_9FLAO</name>